<proteinExistence type="predicted"/>
<feature type="transmembrane region" description="Helical" evidence="1">
    <location>
        <begin position="71"/>
        <end position="102"/>
    </location>
</feature>
<evidence type="ECO:0000313" key="3">
    <source>
        <dbReference type="Proteomes" id="UP001303222"/>
    </source>
</evidence>
<dbReference type="EMBL" id="MU859061">
    <property type="protein sequence ID" value="KAK3957107.1"/>
    <property type="molecule type" value="Genomic_DNA"/>
</dbReference>
<reference evidence="2" key="2">
    <citation type="submission" date="2023-06" db="EMBL/GenBank/DDBJ databases">
        <authorList>
            <consortium name="Lawrence Berkeley National Laboratory"/>
            <person name="Mondo S.J."/>
            <person name="Hensen N."/>
            <person name="Bonometti L."/>
            <person name="Westerberg I."/>
            <person name="Brannstrom I.O."/>
            <person name="Guillou S."/>
            <person name="Cros-Aarteil S."/>
            <person name="Calhoun S."/>
            <person name="Haridas S."/>
            <person name="Kuo A."/>
            <person name="Pangilinan J."/>
            <person name="Riley R."/>
            <person name="Labutti K."/>
            <person name="Andreopoulos B."/>
            <person name="Lipzen A."/>
            <person name="Chen C."/>
            <person name="Yanf M."/>
            <person name="Daum C."/>
            <person name="Ng V."/>
            <person name="Clum A."/>
            <person name="Steindorff A."/>
            <person name="Ohm R."/>
            <person name="Martin F."/>
            <person name="Silar P."/>
            <person name="Natvig D."/>
            <person name="Lalanne C."/>
            <person name="Gautier V."/>
            <person name="Ament-Velasquez S.L."/>
            <person name="Kruys A."/>
            <person name="Hutchinson M.I."/>
            <person name="Powell A.J."/>
            <person name="Barry K."/>
            <person name="Miller A.N."/>
            <person name="Grigoriev I.V."/>
            <person name="Debuchy R."/>
            <person name="Gladieux P."/>
            <person name="Thoren M.H."/>
            <person name="Johannesson H."/>
        </authorList>
    </citation>
    <scope>NUCLEOTIDE SEQUENCE</scope>
    <source>
        <strain evidence="2">CBS 626.80</strain>
    </source>
</reference>
<comment type="caution">
    <text evidence="2">The sequence shown here is derived from an EMBL/GenBank/DDBJ whole genome shotgun (WGS) entry which is preliminary data.</text>
</comment>
<sequence>MSRSPSPSSAFAQSVPGCMELSMSVSVGVAVPVLVLVLVPELSTGSVLVGMGKVVNDGKGEMIGATVSVPAVWVLLVSMIVVAMALEVPALVLVAAAVAVAVSNGPYSSDLGGVLGSSSSSSPSSAPDSLSCPGTPFCFCVVTGRTTEGDDAWLVGRTAVIVIKV</sequence>
<reference evidence="2" key="1">
    <citation type="journal article" date="2023" name="Mol. Phylogenet. Evol.">
        <title>Genome-scale phylogeny and comparative genomics of the fungal order Sordariales.</title>
        <authorList>
            <person name="Hensen N."/>
            <person name="Bonometti L."/>
            <person name="Westerberg I."/>
            <person name="Brannstrom I.O."/>
            <person name="Guillou S."/>
            <person name="Cros-Aarteil S."/>
            <person name="Calhoun S."/>
            <person name="Haridas S."/>
            <person name="Kuo A."/>
            <person name="Mondo S."/>
            <person name="Pangilinan J."/>
            <person name="Riley R."/>
            <person name="LaButti K."/>
            <person name="Andreopoulos B."/>
            <person name="Lipzen A."/>
            <person name="Chen C."/>
            <person name="Yan M."/>
            <person name="Daum C."/>
            <person name="Ng V."/>
            <person name="Clum A."/>
            <person name="Steindorff A."/>
            <person name="Ohm R.A."/>
            <person name="Martin F."/>
            <person name="Silar P."/>
            <person name="Natvig D.O."/>
            <person name="Lalanne C."/>
            <person name="Gautier V."/>
            <person name="Ament-Velasquez S.L."/>
            <person name="Kruys A."/>
            <person name="Hutchinson M.I."/>
            <person name="Powell A.J."/>
            <person name="Barry K."/>
            <person name="Miller A.N."/>
            <person name="Grigoriev I.V."/>
            <person name="Debuchy R."/>
            <person name="Gladieux P."/>
            <person name="Hiltunen Thoren M."/>
            <person name="Johannesson H."/>
        </authorList>
    </citation>
    <scope>NUCLEOTIDE SEQUENCE</scope>
    <source>
        <strain evidence="2">CBS 626.80</strain>
    </source>
</reference>
<keyword evidence="1" id="KW-1133">Transmembrane helix</keyword>
<feature type="transmembrane region" description="Helical" evidence="1">
    <location>
        <begin position="21"/>
        <end position="39"/>
    </location>
</feature>
<keyword evidence="3" id="KW-1185">Reference proteome</keyword>
<dbReference type="Proteomes" id="UP001303222">
    <property type="component" value="Unassembled WGS sequence"/>
</dbReference>
<dbReference type="AlphaFoldDB" id="A0AAN6SJY4"/>
<gene>
    <name evidence="2" type="ORF">QBC32DRAFT_329634</name>
</gene>
<accession>A0AAN6SJY4</accession>
<organism evidence="2 3">
    <name type="scientific">Pseudoneurospora amorphoporcata</name>
    <dbReference type="NCBI Taxonomy" id="241081"/>
    <lineage>
        <taxon>Eukaryota</taxon>
        <taxon>Fungi</taxon>
        <taxon>Dikarya</taxon>
        <taxon>Ascomycota</taxon>
        <taxon>Pezizomycotina</taxon>
        <taxon>Sordariomycetes</taxon>
        <taxon>Sordariomycetidae</taxon>
        <taxon>Sordariales</taxon>
        <taxon>Sordariaceae</taxon>
        <taxon>Pseudoneurospora</taxon>
    </lineage>
</organism>
<protein>
    <submittedName>
        <fullName evidence="2">Uncharacterized protein</fullName>
    </submittedName>
</protein>
<keyword evidence="1" id="KW-0812">Transmembrane</keyword>
<keyword evidence="1" id="KW-0472">Membrane</keyword>
<evidence type="ECO:0000313" key="2">
    <source>
        <dbReference type="EMBL" id="KAK3957107.1"/>
    </source>
</evidence>
<evidence type="ECO:0000256" key="1">
    <source>
        <dbReference type="SAM" id="Phobius"/>
    </source>
</evidence>
<name>A0AAN6SJY4_9PEZI</name>